<dbReference type="RefSeq" id="XP_008021846.1">
    <property type="nucleotide sequence ID" value="XM_008023655.1"/>
</dbReference>
<evidence type="ECO:0000313" key="1">
    <source>
        <dbReference type="EMBL" id="EOA90416.1"/>
    </source>
</evidence>
<proteinExistence type="predicted"/>
<accession>R0J0X0</accession>
<dbReference type="EMBL" id="KB908493">
    <property type="protein sequence ID" value="EOA90416.1"/>
    <property type="molecule type" value="Genomic_DNA"/>
</dbReference>
<name>R0J0X0_EXST2</name>
<dbReference type="AlphaFoldDB" id="R0J0X0"/>
<reference evidence="1 2" key="1">
    <citation type="journal article" date="2012" name="PLoS Pathog.">
        <title>Diverse lifestyles and strategies of plant pathogenesis encoded in the genomes of eighteen Dothideomycetes fungi.</title>
        <authorList>
            <person name="Ohm R.A."/>
            <person name="Feau N."/>
            <person name="Henrissat B."/>
            <person name="Schoch C.L."/>
            <person name="Horwitz B.A."/>
            <person name="Barry K.W."/>
            <person name="Condon B.J."/>
            <person name="Copeland A.C."/>
            <person name="Dhillon B."/>
            <person name="Glaser F."/>
            <person name="Hesse C.N."/>
            <person name="Kosti I."/>
            <person name="LaButti K."/>
            <person name="Lindquist E.A."/>
            <person name="Lucas S."/>
            <person name="Salamov A.A."/>
            <person name="Bradshaw R.E."/>
            <person name="Ciuffetti L."/>
            <person name="Hamelin R.C."/>
            <person name="Kema G.H.J."/>
            <person name="Lawrence C."/>
            <person name="Scott J.A."/>
            <person name="Spatafora J.W."/>
            <person name="Turgeon B.G."/>
            <person name="de Wit P.J.G.M."/>
            <person name="Zhong S."/>
            <person name="Goodwin S.B."/>
            <person name="Grigoriev I.V."/>
        </authorList>
    </citation>
    <scope>NUCLEOTIDE SEQUENCE [LARGE SCALE GENOMIC DNA]</scope>
    <source>
        <strain evidence="2">28A</strain>
    </source>
</reference>
<keyword evidence="2" id="KW-1185">Reference proteome</keyword>
<dbReference type="Proteomes" id="UP000016935">
    <property type="component" value="Unassembled WGS sequence"/>
</dbReference>
<sequence>MPKQISKPQPVSPRRTISDDVALYRALGPEHTAEVDALCAHIKARLRTEPATELDVQSVWTLHTPEWISAVLYNIAKFDLLNVQPTGGYIHMFIHTEMLQYHGRAVARIMDMYEGHQETLRREADDTRLSKRFLAALKRVACGLFGISKSSK</sequence>
<reference evidence="1 2" key="2">
    <citation type="journal article" date="2013" name="PLoS Genet.">
        <title>Comparative genome structure, secondary metabolite, and effector coding capacity across Cochliobolus pathogens.</title>
        <authorList>
            <person name="Condon B.J."/>
            <person name="Leng Y."/>
            <person name="Wu D."/>
            <person name="Bushley K.E."/>
            <person name="Ohm R.A."/>
            <person name="Otillar R."/>
            <person name="Martin J."/>
            <person name="Schackwitz W."/>
            <person name="Grimwood J."/>
            <person name="MohdZainudin N."/>
            <person name="Xue C."/>
            <person name="Wang R."/>
            <person name="Manning V.A."/>
            <person name="Dhillon B."/>
            <person name="Tu Z.J."/>
            <person name="Steffenson B.J."/>
            <person name="Salamov A."/>
            <person name="Sun H."/>
            <person name="Lowry S."/>
            <person name="LaButti K."/>
            <person name="Han J."/>
            <person name="Copeland A."/>
            <person name="Lindquist E."/>
            <person name="Barry K."/>
            <person name="Schmutz J."/>
            <person name="Baker S.E."/>
            <person name="Ciuffetti L.M."/>
            <person name="Grigoriev I.V."/>
            <person name="Zhong S."/>
            <person name="Turgeon B.G."/>
        </authorList>
    </citation>
    <scope>NUCLEOTIDE SEQUENCE [LARGE SCALE GENOMIC DNA]</scope>
    <source>
        <strain evidence="2">28A</strain>
    </source>
</reference>
<protein>
    <submittedName>
        <fullName evidence="1">Uncharacterized protein</fullName>
    </submittedName>
</protein>
<organism evidence="1 2">
    <name type="scientific">Exserohilum turcicum (strain 28A)</name>
    <name type="common">Northern leaf blight fungus</name>
    <name type="synonym">Setosphaeria turcica</name>
    <dbReference type="NCBI Taxonomy" id="671987"/>
    <lineage>
        <taxon>Eukaryota</taxon>
        <taxon>Fungi</taxon>
        <taxon>Dikarya</taxon>
        <taxon>Ascomycota</taxon>
        <taxon>Pezizomycotina</taxon>
        <taxon>Dothideomycetes</taxon>
        <taxon>Pleosporomycetidae</taxon>
        <taxon>Pleosporales</taxon>
        <taxon>Pleosporineae</taxon>
        <taxon>Pleosporaceae</taxon>
        <taxon>Exserohilum</taxon>
    </lineage>
</organism>
<gene>
    <name evidence="1" type="ORF">SETTUDRAFT_25680</name>
</gene>
<dbReference type="GeneID" id="19402933"/>
<dbReference type="HOGENOM" id="CLU_1723457_0_0_1"/>
<evidence type="ECO:0000313" key="2">
    <source>
        <dbReference type="Proteomes" id="UP000016935"/>
    </source>
</evidence>
<dbReference type="OrthoDB" id="3766216at2759"/>
<dbReference type="eggNOG" id="ENOG502T65B">
    <property type="taxonomic scope" value="Eukaryota"/>
</dbReference>